<keyword evidence="7" id="KW-1185">Reference proteome</keyword>
<sequence>MNTACDLGYIYGTSCTATCDKGFTLIGAETKTCQRNKLWTEGDVKCSRNTCPQLTAPANADIRCSDKWLYRSTCITECKAGFRLVGSGTRSVTCRDDQTWSGVLSGCEDTSRPEFKTCPTVPNVNVDSGQTKAVVKWDVPVVDDNVDKAIKPKLTKGLAPGSRFPMGQHHIEYTAQDTAKNTASPCRFSFTVGKTSCPPIILGSQKLSFSCPRGFEYGATCTFTCVTGYDMLGENSTTCERNDSTALSGYWSNAPPICDGK</sequence>
<dbReference type="InterPro" id="IPR043555">
    <property type="entry name" value="SRPX-like"/>
</dbReference>
<accession>A0AAD9KX51</accession>
<dbReference type="AlphaFoldDB" id="A0AAD9KX51"/>
<feature type="domain" description="HYR" evidence="4">
    <location>
        <begin position="108"/>
        <end position="194"/>
    </location>
</feature>
<dbReference type="EMBL" id="JAODUO010000541">
    <property type="protein sequence ID" value="KAK2178515.1"/>
    <property type="molecule type" value="Genomic_DNA"/>
</dbReference>
<evidence type="ECO:0000256" key="1">
    <source>
        <dbReference type="ARBA" id="ARBA00022737"/>
    </source>
</evidence>
<dbReference type="CDD" id="cd00033">
    <property type="entry name" value="CCP"/>
    <property type="match status" value="3"/>
</dbReference>
<dbReference type="InterPro" id="IPR035976">
    <property type="entry name" value="Sushi/SCR/CCP_sf"/>
</dbReference>
<keyword evidence="2 3" id="KW-1015">Disulfide bond</keyword>
<dbReference type="SMART" id="SM00032">
    <property type="entry name" value="CCP"/>
    <property type="match status" value="3"/>
</dbReference>
<comment type="caution">
    <text evidence="6">The sequence shown here is derived from an EMBL/GenBank/DDBJ whole genome shotgun (WGS) entry which is preliminary data.</text>
</comment>
<proteinExistence type="predicted"/>
<dbReference type="PROSITE" id="PS50825">
    <property type="entry name" value="HYR"/>
    <property type="match status" value="1"/>
</dbReference>
<dbReference type="PANTHER" id="PTHR46343:SF2">
    <property type="entry name" value="SUSHI_VON WILLEBRAND FACTOR TYPE A_EGF_PENTRAXIN DOMAIN-CONTAINING 1"/>
    <property type="match status" value="1"/>
</dbReference>
<keyword evidence="3" id="KW-0768">Sushi</keyword>
<protein>
    <submittedName>
        <fullName evidence="6">Uncharacterized protein</fullName>
    </submittedName>
</protein>
<feature type="domain" description="Sushi" evidence="5">
    <location>
        <begin position="49"/>
        <end position="109"/>
    </location>
</feature>
<dbReference type="Pfam" id="PF00084">
    <property type="entry name" value="Sushi"/>
    <property type="match status" value="3"/>
</dbReference>
<dbReference type="Gene3D" id="2.10.70.10">
    <property type="entry name" value="Complement Module, domain 1"/>
    <property type="match status" value="3"/>
</dbReference>
<feature type="disulfide bond" evidence="3">
    <location>
        <begin position="51"/>
        <end position="94"/>
    </location>
</feature>
<evidence type="ECO:0000313" key="6">
    <source>
        <dbReference type="EMBL" id="KAK2178515.1"/>
    </source>
</evidence>
<gene>
    <name evidence="6" type="ORF">NP493_541g02037</name>
</gene>
<evidence type="ECO:0000259" key="4">
    <source>
        <dbReference type="PROSITE" id="PS50825"/>
    </source>
</evidence>
<dbReference type="Proteomes" id="UP001209878">
    <property type="component" value="Unassembled WGS sequence"/>
</dbReference>
<dbReference type="SUPFAM" id="SSF57535">
    <property type="entry name" value="Complement control module/SCR domain"/>
    <property type="match status" value="3"/>
</dbReference>
<dbReference type="InterPro" id="IPR000436">
    <property type="entry name" value="Sushi_SCR_CCP_dom"/>
</dbReference>
<dbReference type="PROSITE" id="PS50923">
    <property type="entry name" value="SUSHI"/>
    <property type="match status" value="3"/>
</dbReference>
<dbReference type="PANTHER" id="PTHR46343">
    <property type="entry name" value="HYR DOMAIN-CONTAINING PROTEIN"/>
    <property type="match status" value="1"/>
</dbReference>
<comment type="caution">
    <text evidence="3">Lacks conserved residue(s) required for the propagation of feature annotation.</text>
</comment>
<dbReference type="InterPro" id="IPR003410">
    <property type="entry name" value="HYR_dom"/>
</dbReference>
<evidence type="ECO:0000313" key="7">
    <source>
        <dbReference type="Proteomes" id="UP001209878"/>
    </source>
</evidence>
<organism evidence="6 7">
    <name type="scientific">Ridgeia piscesae</name>
    <name type="common">Tubeworm</name>
    <dbReference type="NCBI Taxonomy" id="27915"/>
    <lineage>
        <taxon>Eukaryota</taxon>
        <taxon>Metazoa</taxon>
        <taxon>Spiralia</taxon>
        <taxon>Lophotrochozoa</taxon>
        <taxon>Annelida</taxon>
        <taxon>Polychaeta</taxon>
        <taxon>Sedentaria</taxon>
        <taxon>Canalipalpata</taxon>
        <taxon>Sabellida</taxon>
        <taxon>Siboglinidae</taxon>
        <taxon>Ridgeia</taxon>
    </lineage>
</organism>
<feature type="domain" description="Sushi" evidence="5">
    <location>
        <begin position="1"/>
        <end position="48"/>
    </location>
</feature>
<evidence type="ECO:0000256" key="3">
    <source>
        <dbReference type="PROSITE-ProRule" id="PRU00302"/>
    </source>
</evidence>
<dbReference type="Pfam" id="PF02494">
    <property type="entry name" value="HYR"/>
    <property type="match status" value="1"/>
</dbReference>
<feature type="domain" description="Sushi" evidence="5">
    <location>
        <begin position="195"/>
        <end position="260"/>
    </location>
</feature>
<keyword evidence="1" id="KW-0677">Repeat</keyword>
<name>A0AAD9KX51_RIDPI</name>
<feature type="disulfide bond" evidence="3">
    <location>
        <begin position="19"/>
        <end position="46"/>
    </location>
</feature>
<evidence type="ECO:0000256" key="2">
    <source>
        <dbReference type="ARBA" id="ARBA00023157"/>
    </source>
</evidence>
<evidence type="ECO:0000259" key="5">
    <source>
        <dbReference type="PROSITE" id="PS50923"/>
    </source>
</evidence>
<reference evidence="6" key="1">
    <citation type="journal article" date="2023" name="Mol. Biol. Evol.">
        <title>Third-Generation Sequencing Reveals the Adaptive Role of the Epigenome in Three Deep-Sea Polychaetes.</title>
        <authorList>
            <person name="Perez M."/>
            <person name="Aroh O."/>
            <person name="Sun Y."/>
            <person name="Lan Y."/>
            <person name="Juniper S.K."/>
            <person name="Young C.R."/>
            <person name="Angers B."/>
            <person name="Qian P.Y."/>
        </authorList>
    </citation>
    <scope>NUCLEOTIDE SEQUENCE</scope>
    <source>
        <strain evidence="6">R07B-5</strain>
    </source>
</reference>